<sequence>MRPVMEVDKIETVDVTPSQIIITTTKVGPVESLHIYVDVIDIEKGEHQPAMNLSGLLLLITRGRYTVNFLRPATWYGVAFYSEQKPHGDHGQTYLNFEEKLVRTLPSPEISAGSEEEALKVPPMEVTTRRMNEKGKSIENLLVNLKWILPRKYRTNLQAVANISLHCKDHIRYKEFKLADEESEKSVEVKLDNSFNITQNHNSSREIVANIQPKNCHRICWDTSLMASFDQHHFGHAISSDCRNIEPVIAKANIREYLSYDVNHGDLIIRTNATETNEMEDAIVDIKAIEIPEGAKPDSNATQISQIFGTNNSDPTFVLHNLNPQKWYAVEYIYLKRSPFNYVESRRFIVESRASTAKPPFRVRFITRDPKNNSSSTNSTETIVRPRILMVMDPAYKDAEIGIDVDPFCDAKGPNSSQHFWINARNPQHELKGLNILGAVCGEKPEHSLCGGKKDDSSHDVPGVTNRTTCSSPNLCYTGNLKIHEKVYSMKRRCINVANYFPIFESDAEKAKQTSKAATLNSMFSLTLISLIFLFH</sequence>
<evidence type="ECO:0000313" key="2">
    <source>
        <dbReference type="WBParaSite" id="ES5_v2.g6697.t1"/>
    </source>
</evidence>
<proteinExistence type="predicted"/>
<evidence type="ECO:0000313" key="1">
    <source>
        <dbReference type="Proteomes" id="UP000887579"/>
    </source>
</evidence>
<name>A0AC34GQ74_9BILA</name>
<accession>A0AC34GQ74</accession>
<protein>
    <submittedName>
        <fullName evidence="2">Uncharacterized protein</fullName>
    </submittedName>
</protein>
<reference evidence="2" key="1">
    <citation type="submission" date="2022-11" db="UniProtKB">
        <authorList>
            <consortium name="WormBaseParasite"/>
        </authorList>
    </citation>
    <scope>IDENTIFICATION</scope>
</reference>
<dbReference type="Proteomes" id="UP000887579">
    <property type="component" value="Unplaced"/>
</dbReference>
<organism evidence="1 2">
    <name type="scientific">Panagrolaimus sp. ES5</name>
    <dbReference type="NCBI Taxonomy" id="591445"/>
    <lineage>
        <taxon>Eukaryota</taxon>
        <taxon>Metazoa</taxon>
        <taxon>Ecdysozoa</taxon>
        <taxon>Nematoda</taxon>
        <taxon>Chromadorea</taxon>
        <taxon>Rhabditida</taxon>
        <taxon>Tylenchina</taxon>
        <taxon>Panagrolaimomorpha</taxon>
        <taxon>Panagrolaimoidea</taxon>
        <taxon>Panagrolaimidae</taxon>
        <taxon>Panagrolaimus</taxon>
    </lineage>
</organism>
<dbReference type="WBParaSite" id="ES5_v2.g6697.t1">
    <property type="protein sequence ID" value="ES5_v2.g6697.t1"/>
    <property type="gene ID" value="ES5_v2.g6697"/>
</dbReference>